<dbReference type="SMART" id="SM00355">
    <property type="entry name" value="ZnF_C2H2"/>
    <property type="match status" value="8"/>
</dbReference>
<feature type="domain" description="C2H2-type" evidence="9">
    <location>
        <begin position="655"/>
        <end position="683"/>
    </location>
</feature>
<dbReference type="SUPFAM" id="SSF57667">
    <property type="entry name" value="beta-beta-alpha zinc fingers"/>
    <property type="match status" value="2"/>
</dbReference>
<dbReference type="Pfam" id="PF05605">
    <property type="entry name" value="zf-Di19"/>
    <property type="match status" value="1"/>
</dbReference>
<dbReference type="Proteomes" id="UP000095280">
    <property type="component" value="Unplaced"/>
</dbReference>
<evidence type="ECO:0000313" key="10">
    <source>
        <dbReference type="Proteomes" id="UP000095280"/>
    </source>
</evidence>
<dbReference type="InterPro" id="IPR019129">
    <property type="entry name" value="Folate-sensitive_fs_Fra10Ac1"/>
</dbReference>
<evidence type="ECO:0000313" key="11">
    <source>
        <dbReference type="WBParaSite" id="maker-uti_cns_0015737-snap-gene-0.2-mRNA-1"/>
    </source>
</evidence>
<comment type="subcellular location">
    <subcellularLocation>
        <location evidence="1">Nucleus</location>
    </subcellularLocation>
</comment>
<dbReference type="Pfam" id="PF09725">
    <property type="entry name" value="Fra10Ac1"/>
    <property type="match status" value="1"/>
</dbReference>
<feature type="domain" description="C2H2-type" evidence="9">
    <location>
        <begin position="703"/>
        <end position="731"/>
    </location>
</feature>
<dbReference type="PROSITE" id="PS00028">
    <property type="entry name" value="ZINC_FINGER_C2H2_1"/>
    <property type="match status" value="5"/>
</dbReference>
<feature type="domain" description="C2H2-type" evidence="9">
    <location>
        <begin position="735"/>
        <end position="763"/>
    </location>
</feature>
<dbReference type="InterPro" id="IPR050888">
    <property type="entry name" value="ZnF_C2H2-type_TF"/>
</dbReference>
<evidence type="ECO:0000256" key="5">
    <source>
        <dbReference type="ARBA" id="ARBA00022833"/>
    </source>
</evidence>
<feature type="compositionally biased region" description="Gly residues" evidence="8">
    <location>
        <begin position="884"/>
        <end position="894"/>
    </location>
</feature>
<accession>A0A1I8ISH8</accession>
<dbReference type="InterPro" id="IPR036236">
    <property type="entry name" value="Znf_C2H2_sf"/>
</dbReference>
<feature type="domain" description="C2H2-type" evidence="9">
    <location>
        <begin position="627"/>
        <end position="655"/>
    </location>
</feature>
<evidence type="ECO:0000256" key="4">
    <source>
        <dbReference type="ARBA" id="ARBA00022771"/>
    </source>
</evidence>
<feature type="region of interest" description="Disordered" evidence="8">
    <location>
        <begin position="880"/>
        <end position="1186"/>
    </location>
</feature>
<feature type="compositionally biased region" description="Basic residues" evidence="8">
    <location>
        <begin position="997"/>
        <end position="1010"/>
    </location>
</feature>
<feature type="region of interest" description="Disordered" evidence="8">
    <location>
        <begin position="1389"/>
        <end position="1427"/>
    </location>
</feature>
<dbReference type="GO" id="GO:0008270">
    <property type="term" value="F:zinc ion binding"/>
    <property type="evidence" value="ECO:0007669"/>
    <property type="project" value="UniProtKB-KW"/>
</dbReference>
<dbReference type="InterPro" id="IPR013087">
    <property type="entry name" value="Znf_C2H2_type"/>
</dbReference>
<organism evidence="10 11">
    <name type="scientific">Macrostomum lignano</name>
    <dbReference type="NCBI Taxonomy" id="282301"/>
    <lineage>
        <taxon>Eukaryota</taxon>
        <taxon>Metazoa</taxon>
        <taxon>Spiralia</taxon>
        <taxon>Lophotrochozoa</taxon>
        <taxon>Platyhelminthes</taxon>
        <taxon>Rhabditophora</taxon>
        <taxon>Macrostomorpha</taxon>
        <taxon>Macrostomida</taxon>
        <taxon>Macrostomidae</taxon>
        <taxon>Macrostomum</taxon>
    </lineage>
</organism>
<protein>
    <submittedName>
        <fullName evidence="11">C2H2-type domain-containing protein</fullName>
    </submittedName>
</protein>
<keyword evidence="10" id="KW-1185">Reference proteome</keyword>
<keyword evidence="5" id="KW-0862">Zinc</keyword>
<keyword evidence="3" id="KW-0677">Repeat</keyword>
<name>A0A1I8ISH8_9PLAT</name>
<evidence type="ECO:0000259" key="9">
    <source>
        <dbReference type="PROSITE" id="PS50157"/>
    </source>
</evidence>
<proteinExistence type="predicted"/>
<feature type="compositionally biased region" description="Low complexity" evidence="8">
    <location>
        <begin position="949"/>
        <end position="959"/>
    </location>
</feature>
<evidence type="ECO:0000256" key="6">
    <source>
        <dbReference type="ARBA" id="ARBA00023242"/>
    </source>
</evidence>
<dbReference type="GO" id="GO:0005634">
    <property type="term" value="C:nucleus"/>
    <property type="evidence" value="ECO:0007669"/>
    <property type="project" value="UniProtKB-SubCell"/>
</dbReference>
<evidence type="ECO:0000256" key="7">
    <source>
        <dbReference type="PROSITE-ProRule" id="PRU00042"/>
    </source>
</evidence>
<feature type="compositionally biased region" description="Low complexity" evidence="8">
    <location>
        <begin position="1127"/>
        <end position="1137"/>
    </location>
</feature>
<evidence type="ECO:0000256" key="8">
    <source>
        <dbReference type="SAM" id="MobiDB-lite"/>
    </source>
</evidence>
<evidence type="ECO:0000256" key="3">
    <source>
        <dbReference type="ARBA" id="ARBA00022737"/>
    </source>
</evidence>
<evidence type="ECO:0000256" key="1">
    <source>
        <dbReference type="ARBA" id="ARBA00004123"/>
    </source>
</evidence>
<dbReference type="Pfam" id="PF00096">
    <property type="entry name" value="zf-C2H2"/>
    <property type="match status" value="1"/>
</dbReference>
<feature type="compositionally biased region" description="Low complexity" evidence="8">
    <location>
        <begin position="971"/>
        <end position="986"/>
    </location>
</feature>
<reference evidence="11" key="1">
    <citation type="submission" date="2016-11" db="UniProtKB">
        <authorList>
            <consortium name="WormBaseParasite"/>
        </authorList>
    </citation>
    <scope>IDENTIFICATION</scope>
</reference>
<feature type="compositionally biased region" description="Basic residues" evidence="8">
    <location>
        <begin position="1048"/>
        <end position="1058"/>
    </location>
</feature>
<sequence>PSTAPSSAGAPLNLTSLLLHRRGLVRPKPGFLARFARQRPSDRDRRLLAGLAAAESSDPSSVYLSMLTCSFEFCRELFEPASGCDRLPQVGSAMTLPRGATTWGKYLADDPATFATMDQARWPVRGLCVVSDAYMRQLDSLMDESGGLLEGRAFLMQQPYRRLLGMRFGRPPPGFRPVELVDVRAERHEVLTVEEPILQPEQQPSKPSPAAVDQLVKEQPDLVDTDYCGAAAAATADTAAAAAVETADTAAVSAASDADAIVGTGGASVGTNLMPASTASTIPTPLRGSAASYGFDDEKQLLRLQQRRRHESEGGVEAAGGGAAGSFEGLDFGLGFGGRRDRHGGAADEDDNDDEDEEGDGEEVGGSSGDEEPAAPLSVEEFSSQRALADYRLNELVSGLLASTSDRQFEGLWLARPWPNLRLLLVVEPPTSAAEEKAEDEDLPEQRRQRGRRVDLFLLLGYAQFCDKRVRRVHALLKRAAPDLRLPPTPEPLRPGLLDFDQLHERGLGCPDLLRWRLLPYDLTRCVAFVVLCCASVQPAAGCPFCSDSDTRSGADDFNCGGGGSRRRRIKVAESDGILRELTAHVMAKHTKLLRCHLCDGVNLFNHHIKLIQHMHYLHGFSDTGTHPCEACGKEFNSEYRLRVHLHNVHPVESHQCGLCGHHFKRLYLLRNHMAAVHKEPLPASAVPASASKSVAAEVWDEISCEVCKKVFSSERLLAVHRQRVHGQTSESRCFPCPHCQASLKGKQNLVSHIKQIHESPRVTKECPVCQKQVRNLSDHVISQHKVRLKDLKVNCHDPASDAYQCGVCTLSFRMQHLLLQHRRASHPQLTCHSCGRIFDSSEAADEHLLICSASGGGGADGERKRKRKAAAAAAAAAAASTTGEGGISGGGPGSTQAQPPGFKAPLPSDAAGMPQLQQPRHPQQPAEAAQAQQGPSASLKRKSRQPQRRSISSSLDSTASDRRADDEVELGAAAADAEDAAVGGASESPVQDAKRQRQRGKVLRKRRARTSAAVAAAAAATTCSSDEDSATAAKNAALADDDELHAVARRQQQKRQKPAAAQEEAEQPGLCFSQDADSEDSDSLQQQLRTKRRVPTSVAALSTASEAAATTMSEPPADAPPVESSAAATGTGTGTALTDQRPRRTPPPCGSLRCPTGSARVPRDEARAAAASSTSGFGAPRRSGGVAVADGACREEAGARRQQLLAMDAYSRHKMLVNNYIRYFGGSYADFKRDASRDKRDIDIIREHHRFVWDGGSEEAGSWEQRLAKRYWDKLYKEYCIADLRGYKEGRVGLRWRTEAEVLSGRGQFACGGKRCEQADGLVSWEVNFRYTRAEKQKMRWHRRREAKRQRLSESATQPLQAKAEADAAADTEAEDEVLAGIRAIRQAAEQQQAAAEPPGDAVAADASEIWRQPAPAVEDEGASREEEFDQYFADMLL</sequence>
<feature type="region of interest" description="Disordered" evidence="8">
    <location>
        <begin position="338"/>
        <end position="377"/>
    </location>
</feature>
<evidence type="ECO:0000256" key="2">
    <source>
        <dbReference type="ARBA" id="ARBA00022723"/>
    </source>
</evidence>
<dbReference type="WBParaSite" id="maker-uti_cns_0015737-snap-gene-0.2-mRNA-1">
    <property type="protein sequence ID" value="maker-uti_cns_0015737-snap-gene-0.2-mRNA-1"/>
    <property type="gene ID" value="maker-uti_cns_0015737-snap-gene-0.2"/>
</dbReference>
<feature type="compositionally biased region" description="Low complexity" evidence="8">
    <location>
        <begin position="1011"/>
        <end position="1039"/>
    </location>
</feature>
<dbReference type="InterPro" id="IPR008598">
    <property type="entry name" value="Di19_Zn-bd"/>
</dbReference>
<keyword evidence="2" id="KW-0479">Metal-binding</keyword>
<dbReference type="PANTHER" id="PTHR24406">
    <property type="entry name" value="TRANSCRIPTIONAL REPRESSOR CTCFL-RELATED"/>
    <property type="match status" value="1"/>
</dbReference>
<feature type="compositionally biased region" description="Low complexity" evidence="8">
    <location>
        <begin position="1389"/>
        <end position="1408"/>
    </location>
</feature>
<keyword evidence="6" id="KW-0539">Nucleus</keyword>
<dbReference type="Gene3D" id="3.30.160.60">
    <property type="entry name" value="Classic Zinc Finger"/>
    <property type="match status" value="2"/>
</dbReference>
<feature type="domain" description="C2H2-type" evidence="9">
    <location>
        <begin position="804"/>
        <end position="827"/>
    </location>
</feature>
<dbReference type="PROSITE" id="PS50157">
    <property type="entry name" value="ZINC_FINGER_C2H2_2"/>
    <property type="match status" value="5"/>
</dbReference>
<feature type="region of interest" description="Disordered" evidence="8">
    <location>
        <begin position="1343"/>
        <end position="1374"/>
    </location>
</feature>
<feature type="compositionally biased region" description="Acidic residues" evidence="8">
    <location>
        <begin position="347"/>
        <end position="373"/>
    </location>
</feature>
<feature type="compositionally biased region" description="Low complexity" evidence="8">
    <location>
        <begin position="915"/>
        <end position="936"/>
    </location>
</feature>
<keyword evidence="4 7" id="KW-0863">Zinc-finger</keyword>
<feature type="compositionally biased region" description="Low complexity" evidence="8">
    <location>
        <begin position="1097"/>
        <end position="1114"/>
    </location>
</feature>